<comment type="subcellular location">
    <subcellularLocation>
        <location evidence="2 7">Membrane</location>
        <topology evidence="2 7">Multi-pass membrane protein</topology>
    </subcellularLocation>
</comment>
<proteinExistence type="inferred from homology"/>
<keyword evidence="6 7" id="KW-0472">Membrane</keyword>
<evidence type="ECO:0000256" key="5">
    <source>
        <dbReference type="ARBA" id="ARBA00022989"/>
    </source>
</evidence>
<dbReference type="OMA" id="MNQKPPP"/>
<evidence type="ECO:0000256" key="7">
    <source>
        <dbReference type="RuleBase" id="RU363107"/>
    </source>
</evidence>
<dbReference type="AlphaFoldDB" id="A0A4Y7IX09"/>
<comment type="function">
    <text evidence="1 7">May be involved in both secretory and endocytic intracellular trafficking in the endosomal/prevacuolar compartments.</text>
</comment>
<name>A0A4Y7IX09_PAPSO</name>
<organism evidence="8 9">
    <name type="scientific">Papaver somniferum</name>
    <name type="common">Opium poppy</name>
    <dbReference type="NCBI Taxonomy" id="3469"/>
    <lineage>
        <taxon>Eukaryota</taxon>
        <taxon>Viridiplantae</taxon>
        <taxon>Streptophyta</taxon>
        <taxon>Embryophyta</taxon>
        <taxon>Tracheophyta</taxon>
        <taxon>Spermatophyta</taxon>
        <taxon>Magnoliopsida</taxon>
        <taxon>Ranunculales</taxon>
        <taxon>Papaveraceae</taxon>
        <taxon>Papaveroideae</taxon>
        <taxon>Papaver</taxon>
    </lineage>
</organism>
<dbReference type="Gramene" id="RZC52252">
    <property type="protein sequence ID" value="RZC52252"/>
    <property type="gene ID" value="C5167_020680"/>
</dbReference>
<evidence type="ECO:0000256" key="6">
    <source>
        <dbReference type="ARBA" id="ARBA00023136"/>
    </source>
</evidence>
<dbReference type="Pfam" id="PF03208">
    <property type="entry name" value="PRA1"/>
    <property type="match status" value="1"/>
</dbReference>
<sequence length="200" mass="22649">MWKPEQQTSGGYGTIPIPITKTAITAPTSDSRTEFVSLATERVQAVYASSRPWKELIDFSAFALPYSYAETTARIRKNITYFRVNYTIVALIILFLSLLWHPISMIVFLIIFVGWFFLYFFRAEPVVVYNQTLDDRLVLFLLSLVTIVALPFTHVGMNVLVSCIIGAVVISLHASIRITDDQFLDEQEISDNGFASHSRV</sequence>
<protein>
    <recommendedName>
        <fullName evidence="7">PRA1 family protein</fullName>
    </recommendedName>
</protein>
<feature type="transmembrane region" description="Helical" evidence="7">
    <location>
        <begin position="137"/>
        <end position="170"/>
    </location>
</feature>
<keyword evidence="9" id="KW-1185">Reference proteome</keyword>
<evidence type="ECO:0000313" key="9">
    <source>
        <dbReference type="Proteomes" id="UP000316621"/>
    </source>
</evidence>
<feature type="transmembrane region" description="Helical" evidence="7">
    <location>
        <begin position="84"/>
        <end position="117"/>
    </location>
</feature>
<dbReference type="Proteomes" id="UP000316621">
    <property type="component" value="Chromosome 2"/>
</dbReference>
<accession>A0A4Y7IX09</accession>
<dbReference type="PANTHER" id="PTHR19317">
    <property type="entry name" value="PRENYLATED RAB ACCEPTOR 1-RELATED"/>
    <property type="match status" value="1"/>
</dbReference>
<dbReference type="EMBL" id="CM010716">
    <property type="protein sequence ID" value="RZC52252.1"/>
    <property type="molecule type" value="Genomic_DNA"/>
</dbReference>
<evidence type="ECO:0000256" key="1">
    <source>
        <dbReference type="ARBA" id="ARBA00002501"/>
    </source>
</evidence>
<dbReference type="InterPro" id="IPR004895">
    <property type="entry name" value="Prenylated_rab_accept_PRA1"/>
</dbReference>
<evidence type="ECO:0000256" key="4">
    <source>
        <dbReference type="ARBA" id="ARBA00022692"/>
    </source>
</evidence>
<keyword evidence="4 7" id="KW-0812">Transmembrane</keyword>
<dbReference type="PANTHER" id="PTHR19317:SF84">
    <property type="entry name" value="PRA1 FAMILY PROTEIN"/>
    <property type="match status" value="1"/>
</dbReference>
<evidence type="ECO:0000313" key="8">
    <source>
        <dbReference type="EMBL" id="RZC52252.1"/>
    </source>
</evidence>
<evidence type="ECO:0000256" key="2">
    <source>
        <dbReference type="ARBA" id="ARBA00004141"/>
    </source>
</evidence>
<dbReference type="GO" id="GO:0016020">
    <property type="term" value="C:membrane"/>
    <property type="evidence" value="ECO:0007669"/>
    <property type="project" value="UniProtKB-SubCell"/>
</dbReference>
<evidence type="ECO:0000256" key="3">
    <source>
        <dbReference type="ARBA" id="ARBA00006483"/>
    </source>
</evidence>
<keyword evidence="5 7" id="KW-1133">Transmembrane helix</keyword>
<reference evidence="8 9" key="1">
    <citation type="journal article" date="2018" name="Science">
        <title>The opium poppy genome and morphinan production.</title>
        <authorList>
            <person name="Guo L."/>
            <person name="Winzer T."/>
            <person name="Yang X."/>
            <person name="Li Y."/>
            <person name="Ning Z."/>
            <person name="He Z."/>
            <person name="Teodor R."/>
            <person name="Lu Y."/>
            <person name="Bowser T.A."/>
            <person name="Graham I.A."/>
            <person name="Ye K."/>
        </authorList>
    </citation>
    <scope>NUCLEOTIDE SEQUENCE [LARGE SCALE GENOMIC DNA]</scope>
    <source>
        <strain evidence="9">cv. HN1</strain>
        <tissue evidence="8">Leaves</tissue>
    </source>
</reference>
<dbReference type="GO" id="GO:0016192">
    <property type="term" value="P:vesicle-mediated transport"/>
    <property type="evidence" value="ECO:0007669"/>
    <property type="project" value="EnsemblPlants"/>
</dbReference>
<gene>
    <name evidence="8" type="ORF">C5167_020680</name>
</gene>
<dbReference type="GO" id="GO:0005783">
    <property type="term" value="C:endoplasmic reticulum"/>
    <property type="evidence" value="ECO:0007669"/>
    <property type="project" value="EnsemblPlants"/>
</dbReference>
<comment type="similarity">
    <text evidence="3 7">Belongs to the PRA1 family.</text>
</comment>
<dbReference type="STRING" id="3469.A0A4Y7IX09"/>
<keyword evidence="7" id="KW-0813">Transport</keyword>
<dbReference type="GO" id="GO:0005794">
    <property type="term" value="C:Golgi apparatus"/>
    <property type="evidence" value="ECO:0007669"/>
    <property type="project" value="TreeGrafter"/>
</dbReference>
<dbReference type="OrthoDB" id="63113at2759"/>